<gene>
    <name evidence="2" type="primary">LOC112541433</name>
</gene>
<dbReference type="RefSeq" id="XP_025026638.1">
    <property type="nucleotide sequence ID" value="XM_025170870.1"/>
</dbReference>
<protein>
    <submittedName>
        <fullName evidence="2">Caspase recruitment domain-containing protein 14-like</fullName>
    </submittedName>
</protein>
<dbReference type="Gene3D" id="3.40.50.300">
    <property type="entry name" value="P-loop containing nucleotide triphosphate hydrolases"/>
    <property type="match status" value="1"/>
</dbReference>
<name>A0A9F5IZJ1_PYTBI</name>
<proteinExistence type="predicted"/>
<dbReference type="GO" id="GO:0005737">
    <property type="term" value="C:cytoplasm"/>
    <property type="evidence" value="ECO:0007669"/>
    <property type="project" value="TreeGrafter"/>
</dbReference>
<dbReference type="AlphaFoldDB" id="A0A9F5IZJ1"/>
<dbReference type="KEGG" id="pbi:112541433"/>
<reference evidence="2" key="1">
    <citation type="submission" date="2025-08" db="UniProtKB">
        <authorList>
            <consortium name="RefSeq"/>
        </authorList>
    </citation>
    <scope>IDENTIFICATION</scope>
    <source>
        <tissue evidence="2">Liver</tissue>
    </source>
</reference>
<dbReference type="OMA" id="NGNSCIP"/>
<dbReference type="OrthoDB" id="8795751at2759"/>
<dbReference type="GeneID" id="112541433"/>
<accession>A0A9F5IZJ1</accession>
<dbReference type="GO" id="GO:0050700">
    <property type="term" value="F:CARD domain binding"/>
    <property type="evidence" value="ECO:0007669"/>
    <property type="project" value="TreeGrafter"/>
</dbReference>
<evidence type="ECO:0000313" key="1">
    <source>
        <dbReference type="Proteomes" id="UP000695026"/>
    </source>
</evidence>
<dbReference type="InterPro" id="IPR027417">
    <property type="entry name" value="P-loop_NTPase"/>
</dbReference>
<sequence length="202" mass="22822">MECSFSDSSKPKVNPRNCVSLMPYTFVRHCRPGRPRPVLVVPALLSRILADKLCLSRDFEKCLSETQSTDTLHENKELNGNSCIPQQDLEQLMQKNVHAWMDLGLESVQELLGMDIYPIIILITIGEKNAKKFKKALQRLGATEEQLLESARKDEAQLETVSCLYRSIAPDAWGDLDALVSCVRMAVADEQKKVVWVEQVPH</sequence>
<keyword evidence="1" id="KW-1185">Reference proteome</keyword>
<dbReference type="Proteomes" id="UP000695026">
    <property type="component" value="Unplaced"/>
</dbReference>
<evidence type="ECO:0000313" key="2">
    <source>
        <dbReference type="RefSeq" id="XP_025026638.1"/>
    </source>
</evidence>
<dbReference type="PANTHER" id="PTHR14559">
    <property type="entry name" value="CASPASE RECRUITMENT DOMAIN FAMILY"/>
    <property type="match status" value="1"/>
</dbReference>
<organism evidence="1 2">
    <name type="scientific">Python bivittatus</name>
    <name type="common">Burmese python</name>
    <name type="synonym">Python molurus bivittatus</name>
    <dbReference type="NCBI Taxonomy" id="176946"/>
    <lineage>
        <taxon>Eukaryota</taxon>
        <taxon>Metazoa</taxon>
        <taxon>Chordata</taxon>
        <taxon>Craniata</taxon>
        <taxon>Vertebrata</taxon>
        <taxon>Euteleostomi</taxon>
        <taxon>Lepidosauria</taxon>
        <taxon>Squamata</taxon>
        <taxon>Bifurcata</taxon>
        <taxon>Unidentata</taxon>
        <taxon>Episquamata</taxon>
        <taxon>Toxicofera</taxon>
        <taxon>Serpentes</taxon>
        <taxon>Henophidia</taxon>
        <taxon>Pythonidae</taxon>
        <taxon>Python</taxon>
    </lineage>
</organism>
<dbReference type="PANTHER" id="PTHR14559:SF1">
    <property type="entry name" value="CASPASE RECRUITMENT DOMAIN-CONTAINING PROTEIN 14"/>
    <property type="match status" value="1"/>
</dbReference>